<gene>
    <name evidence="3" type="ORF">NON19_00005</name>
</gene>
<feature type="signal peptide" evidence="2">
    <location>
        <begin position="1"/>
        <end position="22"/>
    </location>
</feature>
<protein>
    <submittedName>
        <fullName evidence="3">Uncharacterized protein</fullName>
    </submittedName>
</protein>
<dbReference type="Proteomes" id="UP001206206">
    <property type="component" value="Unassembled WGS sequence"/>
</dbReference>
<accession>A0ABT1P7X8</accession>
<keyword evidence="2" id="KW-0732">Signal</keyword>
<proteinExistence type="predicted"/>
<dbReference type="PROSITE" id="PS51257">
    <property type="entry name" value="PROKAR_LIPOPROTEIN"/>
    <property type="match status" value="1"/>
</dbReference>
<keyword evidence="4" id="KW-1185">Reference proteome</keyword>
<evidence type="ECO:0000256" key="1">
    <source>
        <dbReference type="SAM" id="MobiDB-lite"/>
    </source>
</evidence>
<evidence type="ECO:0000313" key="3">
    <source>
        <dbReference type="EMBL" id="MCQ4040440.1"/>
    </source>
</evidence>
<feature type="region of interest" description="Disordered" evidence="1">
    <location>
        <begin position="47"/>
        <end position="69"/>
    </location>
</feature>
<feature type="compositionally biased region" description="Pro residues" evidence="1">
    <location>
        <begin position="60"/>
        <end position="69"/>
    </location>
</feature>
<sequence>MRRFPLAAVMAAATLLTGCVNVSERPDPPDRPAPPRLPALVRIAPQPAREELTTTLPNPGASPSPSPPA</sequence>
<organism evidence="3 4">
    <name type="scientific">Streptantibioticus rubrisoli</name>
    <dbReference type="NCBI Taxonomy" id="1387313"/>
    <lineage>
        <taxon>Bacteria</taxon>
        <taxon>Bacillati</taxon>
        <taxon>Actinomycetota</taxon>
        <taxon>Actinomycetes</taxon>
        <taxon>Kitasatosporales</taxon>
        <taxon>Streptomycetaceae</taxon>
        <taxon>Streptantibioticus</taxon>
    </lineage>
</organism>
<feature type="chain" id="PRO_5045446455" evidence="2">
    <location>
        <begin position="23"/>
        <end position="69"/>
    </location>
</feature>
<feature type="non-terminal residue" evidence="3">
    <location>
        <position position="69"/>
    </location>
</feature>
<reference evidence="3 4" key="1">
    <citation type="submission" date="2022-06" db="EMBL/GenBank/DDBJ databases">
        <title>Draft genome sequence of type strain Streptomyces rubrisoli DSM 42083.</title>
        <authorList>
            <person name="Duangmal K."/>
            <person name="Klaysubun C."/>
        </authorList>
    </citation>
    <scope>NUCLEOTIDE SEQUENCE [LARGE SCALE GENOMIC DNA]</scope>
    <source>
        <strain evidence="3 4">DSM 42083</strain>
    </source>
</reference>
<comment type="caution">
    <text evidence="3">The sequence shown here is derived from an EMBL/GenBank/DDBJ whole genome shotgun (WGS) entry which is preliminary data.</text>
</comment>
<evidence type="ECO:0000313" key="4">
    <source>
        <dbReference type="Proteomes" id="UP001206206"/>
    </source>
</evidence>
<dbReference type="EMBL" id="JANFNH010000001">
    <property type="protein sequence ID" value="MCQ4040440.1"/>
    <property type="molecule type" value="Genomic_DNA"/>
</dbReference>
<evidence type="ECO:0000256" key="2">
    <source>
        <dbReference type="SAM" id="SignalP"/>
    </source>
</evidence>
<name>A0ABT1P7X8_9ACTN</name>